<keyword evidence="8" id="KW-0325">Glycoprotein</keyword>
<evidence type="ECO:0000259" key="9">
    <source>
        <dbReference type="PROSITE" id="PS51914"/>
    </source>
</evidence>
<evidence type="ECO:0000256" key="3">
    <source>
        <dbReference type="ARBA" id="ARBA00018727"/>
    </source>
</evidence>
<dbReference type="Pfam" id="PF07915">
    <property type="entry name" value="PRKCSH"/>
    <property type="match status" value="1"/>
</dbReference>
<name>U5CMD2_AMBTC</name>
<evidence type="ECO:0000256" key="4">
    <source>
        <dbReference type="ARBA" id="ARBA00022729"/>
    </source>
</evidence>
<dbReference type="Proteomes" id="UP000017836">
    <property type="component" value="Unassembled WGS sequence"/>
</dbReference>
<organism evidence="10 11">
    <name type="scientific">Amborella trichopoda</name>
    <dbReference type="NCBI Taxonomy" id="13333"/>
    <lineage>
        <taxon>Eukaryota</taxon>
        <taxon>Viridiplantae</taxon>
        <taxon>Streptophyta</taxon>
        <taxon>Embryophyta</taxon>
        <taxon>Tracheophyta</taxon>
        <taxon>Spermatophyta</taxon>
        <taxon>Magnoliopsida</taxon>
        <taxon>Amborellales</taxon>
        <taxon>Amborellaceae</taxon>
        <taxon>Amborella</taxon>
    </lineage>
</organism>
<dbReference type="InterPro" id="IPR044865">
    <property type="entry name" value="MRH_dom"/>
</dbReference>
<comment type="similarity">
    <text evidence="2">Belongs to the OS-9 family.</text>
</comment>
<dbReference type="InterPro" id="IPR012913">
    <property type="entry name" value="OS9-like_dom"/>
</dbReference>
<evidence type="ECO:0000313" key="10">
    <source>
        <dbReference type="EMBL" id="ERN14291.1"/>
    </source>
</evidence>
<evidence type="ECO:0000256" key="7">
    <source>
        <dbReference type="ARBA" id="ARBA00023157"/>
    </source>
</evidence>
<evidence type="ECO:0000256" key="2">
    <source>
        <dbReference type="ARBA" id="ARBA00009918"/>
    </source>
</evidence>
<feature type="domain" description="MRH" evidence="9">
    <location>
        <begin position="161"/>
        <end position="287"/>
    </location>
</feature>
<accession>U5CMD2</accession>
<dbReference type="PROSITE" id="PS51914">
    <property type="entry name" value="MRH"/>
    <property type="match status" value="1"/>
</dbReference>
<keyword evidence="11" id="KW-1185">Reference proteome</keyword>
<evidence type="ECO:0000256" key="5">
    <source>
        <dbReference type="ARBA" id="ARBA00022734"/>
    </source>
</evidence>
<dbReference type="FunFam" id="2.70.130.10:FF:000021">
    <property type="entry name" value="Protein OS-9 homolog"/>
    <property type="match status" value="1"/>
</dbReference>
<evidence type="ECO:0000256" key="1">
    <source>
        <dbReference type="ARBA" id="ARBA00004240"/>
    </source>
</evidence>
<dbReference type="GO" id="GO:0030246">
    <property type="term" value="F:carbohydrate binding"/>
    <property type="evidence" value="ECO:0007669"/>
    <property type="project" value="UniProtKB-KW"/>
</dbReference>
<reference evidence="11" key="1">
    <citation type="journal article" date="2013" name="Science">
        <title>The Amborella genome and the evolution of flowering plants.</title>
        <authorList>
            <consortium name="Amborella Genome Project"/>
        </authorList>
    </citation>
    <scope>NUCLEOTIDE SEQUENCE [LARGE SCALE GENOMIC DNA]</scope>
</reference>
<keyword evidence="6" id="KW-0256">Endoplasmic reticulum</keyword>
<proteinExistence type="inferred from homology"/>
<keyword evidence="5" id="KW-0430">Lectin</keyword>
<keyword evidence="4" id="KW-0732">Signal</keyword>
<comment type="subcellular location">
    <subcellularLocation>
        <location evidence="1">Endoplasmic reticulum</location>
    </subcellularLocation>
</comment>
<dbReference type="Gene3D" id="2.70.130.10">
    <property type="entry name" value="Mannose-6-phosphate receptor binding domain"/>
    <property type="match status" value="1"/>
</dbReference>
<dbReference type="GO" id="GO:0005788">
    <property type="term" value="C:endoplasmic reticulum lumen"/>
    <property type="evidence" value="ECO:0000318"/>
    <property type="project" value="GO_Central"/>
</dbReference>
<dbReference type="PANTHER" id="PTHR15414:SF0">
    <property type="entry name" value="ENDOPLASMIC RETICULUM LECTIN 1"/>
    <property type="match status" value="1"/>
</dbReference>
<dbReference type="Gramene" id="ERN14291">
    <property type="protein sequence ID" value="ERN14291"/>
    <property type="gene ID" value="AMTR_s00033p00178090"/>
</dbReference>
<sequence length="468" mass="53905">MVLKDLHIEIIDRLHCRAIHPIQLSNSCLKFKADSLTKVGNLGKMRSLTTLFLVILVSLSYKSFADRILSAHPAGETFGRSSREPKYRMDYHSVESPFTPDYDQESVVMTNKNGQKFLCFLPKIEEKKDGKSNSQQNSSNVIMESGKLVKTPDELIDELKDQCFERHEGWWVYEFCYHKKLRQVHWEDNKIVQEFVMGTYDPEVTAAFNSNHSGVSTLKDPRSKDAAQRYHAHLYTNGTVCDLTNEPRETEVRFMCSESPRVSITSIKEISTCKYAVTIQCPMLCRHPMFREERPAWHTINCNEIPPRASDVREANENGGAVEPRHIIMSHDEPVPYNIGLHHGFQSWFCSVCCYDARFLARARVGPNIAWKVYNQGQYYDWLLAQPGPSPLTTLFKCLAVHWARLLLGLQGWPRFGRVKMQMKQFLRFKIPPMPVERNGQFSSSTPSVVMALMSFDLHLELAIAWKY</sequence>
<dbReference type="InterPro" id="IPR009011">
    <property type="entry name" value="Man6P_isomerase_rcpt-bd_dom_sf"/>
</dbReference>
<keyword evidence="7" id="KW-1015">Disulfide bond</keyword>
<dbReference type="STRING" id="13333.U5CMD2"/>
<dbReference type="InterPro" id="IPR045149">
    <property type="entry name" value="OS-9-like"/>
</dbReference>
<dbReference type="eggNOG" id="KOG3394">
    <property type="taxonomic scope" value="Eukaryota"/>
</dbReference>
<dbReference type="GO" id="GO:0030968">
    <property type="term" value="P:endoplasmic reticulum unfolded protein response"/>
    <property type="evidence" value="ECO:0007669"/>
    <property type="project" value="InterPro"/>
</dbReference>
<dbReference type="HOGENOM" id="CLU_584432_0_0_1"/>
<protein>
    <recommendedName>
        <fullName evidence="3">Protein OS-9 homolog</fullName>
    </recommendedName>
</protein>
<evidence type="ECO:0000256" key="8">
    <source>
        <dbReference type="ARBA" id="ARBA00023180"/>
    </source>
</evidence>
<evidence type="ECO:0000313" key="11">
    <source>
        <dbReference type="Proteomes" id="UP000017836"/>
    </source>
</evidence>
<gene>
    <name evidence="10" type="ORF">AMTR_s00033p00178090</name>
</gene>
<dbReference type="GO" id="GO:0030970">
    <property type="term" value="P:retrograde protein transport, ER to cytosol"/>
    <property type="evidence" value="ECO:0000318"/>
    <property type="project" value="GO_Central"/>
</dbReference>
<dbReference type="AlphaFoldDB" id="U5CMD2"/>
<dbReference type="PANTHER" id="PTHR15414">
    <property type="entry name" value="OS-9-RELATED"/>
    <property type="match status" value="1"/>
</dbReference>
<dbReference type="SUPFAM" id="SSF50911">
    <property type="entry name" value="Mannose 6-phosphate receptor domain"/>
    <property type="match status" value="1"/>
</dbReference>
<dbReference type="EMBL" id="KI392557">
    <property type="protein sequence ID" value="ERN14291.1"/>
    <property type="molecule type" value="Genomic_DNA"/>
</dbReference>
<evidence type="ECO:0000256" key="6">
    <source>
        <dbReference type="ARBA" id="ARBA00022824"/>
    </source>
</evidence>